<dbReference type="Gramene" id="PGSC0003DMT400086918">
    <property type="protein sequence ID" value="PGSC0003DMT400086918"/>
    <property type="gene ID" value="PGSC0003DMG400036489"/>
</dbReference>
<organism evidence="2 3">
    <name type="scientific">Solanum tuberosum</name>
    <name type="common">Potato</name>
    <dbReference type="NCBI Taxonomy" id="4113"/>
    <lineage>
        <taxon>Eukaryota</taxon>
        <taxon>Viridiplantae</taxon>
        <taxon>Streptophyta</taxon>
        <taxon>Embryophyta</taxon>
        <taxon>Tracheophyta</taxon>
        <taxon>Spermatophyta</taxon>
        <taxon>Magnoliopsida</taxon>
        <taxon>eudicotyledons</taxon>
        <taxon>Gunneridae</taxon>
        <taxon>Pentapetalae</taxon>
        <taxon>asterids</taxon>
        <taxon>lamiids</taxon>
        <taxon>Solanales</taxon>
        <taxon>Solanaceae</taxon>
        <taxon>Solanoideae</taxon>
        <taxon>Solaneae</taxon>
        <taxon>Solanum</taxon>
    </lineage>
</organism>
<dbReference type="PaxDb" id="4113-PGSC0003DMT400086918"/>
<keyword evidence="3" id="KW-1185">Reference proteome</keyword>
<evidence type="ECO:0000256" key="1">
    <source>
        <dbReference type="SAM" id="MobiDB-lite"/>
    </source>
</evidence>
<dbReference type="HOGENOM" id="CLU_2268565_0_0_1"/>
<dbReference type="EnsemblPlants" id="PGSC0003DMT400086918">
    <property type="protein sequence ID" value="PGSC0003DMT400086918"/>
    <property type="gene ID" value="PGSC0003DMG400036489"/>
</dbReference>
<feature type="region of interest" description="Disordered" evidence="1">
    <location>
        <begin position="22"/>
        <end position="103"/>
    </location>
</feature>
<proteinExistence type="predicted"/>
<dbReference type="Proteomes" id="UP000011115">
    <property type="component" value="Unassembled WGS sequence"/>
</dbReference>
<evidence type="ECO:0000313" key="2">
    <source>
        <dbReference type="EnsemblPlants" id="PGSC0003DMT400086918"/>
    </source>
</evidence>
<accession>M1DCS6</accession>
<reference evidence="3" key="1">
    <citation type="journal article" date="2011" name="Nature">
        <title>Genome sequence and analysis of the tuber crop potato.</title>
        <authorList>
            <consortium name="The Potato Genome Sequencing Consortium"/>
        </authorList>
    </citation>
    <scope>NUCLEOTIDE SEQUENCE [LARGE SCALE GENOMIC DNA]</scope>
    <source>
        <strain evidence="3">cv. DM1-3 516 R44</strain>
    </source>
</reference>
<feature type="compositionally biased region" description="Polar residues" evidence="1">
    <location>
        <begin position="22"/>
        <end position="31"/>
    </location>
</feature>
<evidence type="ECO:0000313" key="3">
    <source>
        <dbReference type="Proteomes" id="UP000011115"/>
    </source>
</evidence>
<dbReference type="AlphaFoldDB" id="M1DCS6"/>
<feature type="compositionally biased region" description="Polar residues" evidence="1">
    <location>
        <begin position="85"/>
        <end position="96"/>
    </location>
</feature>
<protein>
    <submittedName>
        <fullName evidence="2">Integrase</fullName>
    </submittedName>
</protein>
<dbReference type="InParanoid" id="M1DCS6"/>
<reference evidence="2" key="2">
    <citation type="submission" date="2015-06" db="UniProtKB">
        <authorList>
            <consortium name="EnsemblPlants"/>
        </authorList>
    </citation>
    <scope>IDENTIFICATION</scope>
    <source>
        <strain evidence="2">DM1-3 516 R44</strain>
    </source>
</reference>
<name>M1DCS6_SOLTU</name>
<sequence length="103" mass="11089">MRLHPASSALCAQLERVNLGGTQTNIHSQPSLKEIPISEVDIASRPTMQSAPSQARKGDLGTSNRKHTPSPATKRGLGEIAEIIESTQPAIRSQPSQKERPRG</sequence>